<organism evidence="1">
    <name type="scientific">Alexandrium monilatum</name>
    <dbReference type="NCBI Taxonomy" id="311494"/>
    <lineage>
        <taxon>Eukaryota</taxon>
        <taxon>Sar</taxon>
        <taxon>Alveolata</taxon>
        <taxon>Dinophyceae</taxon>
        <taxon>Gonyaulacales</taxon>
        <taxon>Pyrocystaceae</taxon>
        <taxon>Alexandrium</taxon>
    </lineage>
</organism>
<dbReference type="AlphaFoldDB" id="A0A7S4VFI2"/>
<protein>
    <submittedName>
        <fullName evidence="1">Uncharacterized protein</fullName>
    </submittedName>
</protein>
<gene>
    <name evidence="1" type="ORF">AMON00008_LOCUS48675</name>
</gene>
<dbReference type="EMBL" id="HBNR01068746">
    <property type="protein sequence ID" value="CAE4642317.1"/>
    <property type="molecule type" value="Transcribed_RNA"/>
</dbReference>
<proteinExistence type="predicted"/>
<sequence>MASVAPIELSREAAEQVSGLGAALKAAAGTRNPTPKVLGTIWNRNFELLWTDQVEGAPKILAKVAPSKARFMWDGKPLVNSNICVVGVATSAHGCAAAQSRWPCKDRCRFRCQVIRTSVSW</sequence>
<accession>A0A7S4VFI2</accession>
<name>A0A7S4VFI2_9DINO</name>
<evidence type="ECO:0000313" key="1">
    <source>
        <dbReference type="EMBL" id="CAE4642317.1"/>
    </source>
</evidence>
<reference evidence="1" key="1">
    <citation type="submission" date="2021-01" db="EMBL/GenBank/DDBJ databases">
        <authorList>
            <person name="Corre E."/>
            <person name="Pelletier E."/>
            <person name="Niang G."/>
            <person name="Scheremetjew M."/>
            <person name="Finn R."/>
            <person name="Kale V."/>
            <person name="Holt S."/>
            <person name="Cochrane G."/>
            <person name="Meng A."/>
            <person name="Brown T."/>
            <person name="Cohen L."/>
        </authorList>
    </citation>
    <scope>NUCLEOTIDE SEQUENCE</scope>
    <source>
        <strain evidence="1">CCMP3105</strain>
    </source>
</reference>